<evidence type="ECO:0000313" key="4">
    <source>
        <dbReference type="Proteomes" id="UP000199682"/>
    </source>
</evidence>
<dbReference type="SUPFAM" id="SSF74853">
    <property type="entry name" value="Lamin A/C globular tail domain"/>
    <property type="match status" value="1"/>
</dbReference>
<feature type="region of interest" description="Disordered" evidence="1">
    <location>
        <begin position="180"/>
        <end position="234"/>
    </location>
</feature>
<dbReference type="InterPro" id="IPR001322">
    <property type="entry name" value="Lamin_tail_dom"/>
</dbReference>
<dbReference type="Pfam" id="PF00932">
    <property type="entry name" value="LTD"/>
    <property type="match status" value="1"/>
</dbReference>
<dbReference type="AlphaFoldDB" id="A0A1G9PPV7"/>
<dbReference type="PROSITE" id="PS51841">
    <property type="entry name" value="LTD"/>
    <property type="match status" value="1"/>
</dbReference>
<organism evidence="3 4">
    <name type="scientific">Lentzea albidocapillata subsp. violacea</name>
    <dbReference type="NCBI Taxonomy" id="128104"/>
    <lineage>
        <taxon>Bacteria</taxon>
        <taxon>Bacillati</taxon>
        <taxon>Actinomycetota</taxon>
        <taxon>Actinomycetes</taxon>
        <taxon>Pseudonocardiales</taxon>
        <taxon>Pseudonocardiaceae</taxon>
        <taxon>Lentzea</taxon>
    </lineage>
</organism>
<evidence type="ECO:0000259" key="2">
    <source>
        <dbReference type="PROSITE" id="PS51841"/>
    </source>
</evidence>
<evidence type="ECO:0000313" key="3">
    <source>
        <dbReference type="EMBL" id="SDM00521.1"/>
    </source>
</evidence>
<name>A0A1G9PPV7_9PSEU</name>
<feature type="domain" description="LTD" evidence="2">
    <location>
        <begin position="79"/>
        <end position="175"/>
    </location>
</feature>
<accession>A0A1G9PPV7</accession>
<gene>
    <name evidence="3" type="ORF">SAMN04488074_115120</name>
</gene>
<dbReference type="EMBL" id="FNET01000015">
    <property type="protein sequence ID" value="SDM00521.1"/>
    <property type="molecule type" value="Genomic_DNA"/>
</dbReference>
<feature type="compositionally biased region" description="Basic and acidic residues" evidence="1">
    <location>
        <begin position="210"/>
        <end position="219"/>
    </location>
</feature>
<protein>
    <submittedName>
        <fullName evidence="3">Lamin Tail Domain</fullName>
    </submittedName>
</protein>
<proteinExistence type="predicted"/>
<dbReference type="InterPro" id="IPR036415">
    <property type="entry name" value="Lamin_tail_dom_sf"/>
</dbReference>
<reference evidence="4" key="1">
    <citation type="submission" date="2016-10" db="EMBL/GenBank/DDBJ databases">
        <authorList>
            <person name="Varghese N."/>
            <person name="Submissions S."/>
        </authorList>
    </citation>
    <scope>NUCLEOTIDE SEQUENCE [LARGE SCALE GENOMIC DNA]</scope>
    <source>
        <strain evidence="4">DSM 44796</strain>
    </source>
</reference>
<dbReference type="Proteomes" id="UP000199682">
    <property type="component" value="Unassembled WGS sequence"/>
</dbReference>
<evidence type="ECO:0000256" key="1">
    <source>
        <dbReference type="SAM" id="MobiDB-lite"/>
    </source>
</evidence>
<dbReference type="Gene3D" id="2.60.40.1260">
    <property type="entry name" value="Lamin Tail domain"/>
    <property type="match status" value="1"/>
</dbReference>
<sequence length="234" mass="23732">MPQGEGGRPLLLAVRGQTAGVCPPAGGRCPRQPTRAPPYHKPQAARTFGPLCVRAQGARLRHVTAFGHSVATLLLLAGSTIGGTPGVSPVKVNEMTLGPAGFVELRNTASTTADIGGWTVRTCTGGTAEILATISPGTSLPPGEYFVIVGSAFSGTVPNGLIVETVDGSGVIARNRHGAHTDSVGLSSSSPCREAGAATPCADSSLGRDGSSRDTDHNSADFTCRIPSPGESNH</sequence>